<dbReference type="EMBL" id="JTHP01000031">
    <property type="protein sequence ID" value="KJD44691.1"/>
    <property type="molecule type" value="Genomic_DNA"/>
</dbReference>
<evidence type="ECO:0000313" key="1">
    <source>
        <dbReference type="EMBL" id="KJD44691.1"/>
    </source>
</evidence>
<sequence>MSIPGCIQLVNVWGNDESDIKESQQHRLHKNEIYKYSSIGCKKMKHINNGSVAAQKRNI</sequence>
<gene>
    <name evidence="1" type="ORF">QD47_15740</name>
</gene>
<reference evidence="1 2" key="1">
    <citation type="submission" date="2014-11" db="EMBL/GenBank/DDBJ databases">
        <title>Draft Genome Sequences of Paenibacillus polymyxa NRRL B-30509 and Paenibacillus terrae NRRL B-30644, Strains from a Poultry Environment that Produce Tridecaptin A and Paenicidins.</title>
        <authorList>
            <person name="van Belkum M.J."/>
            <person name="Lohans C.T."/>
            <person name="Vederas J.C."/>
        </authorList>
    </citation>
    <scope>NUCLEOTIDE SEQUENCE [LARGE SCALE GENOMIC DNA]</scope>
    <source>
        <strain evidence="1 2">NRRL B-30644</strain>
    </source>
</reference>
<accession>A0A0D7WZR3</accession>
<dbReference type="AlphaFoldDB" id="A0A0D7WZR3"/>
<dbReference type="RefSeq" id="WP_044647039.1">
    <property type="nucleotide sequence ID" value="NZ_JTHP01000031.1"/>
</dbReference>
<evidence type="ECO:0000313" key="2">
    <source>
        <dbReference type="Proteomes" id="UP000032534"/>
    </source>
</evidence>
<dbReference type="Proteomes" id="UP000032534">
    <property type="component" value="Unassembled WGS sequence"/>
</dbReference>
<proteinExistence type="predicted"/>
<organism evidence="1 2">
    <name type="scientific">Paenibacillus terrae</name>
    <dbReference type="NCBI Taxonomy" id="159743"/>
    <lineage>
        <taxon>Bacteria</taxon>
        <taxon>Bacillati</taxon>
        <taxon>Bacillota</taxon>
        <taxon>Bacilli</taxon>
        <taxon>Bacillales</taxon>
        <taxon>Paenibacillaceae</taxon>
        <taxon>Paenibacillus</taxon>
    </lineage>
</organism>
<keyword evidence="2" id="KW-1185">Reference proteome</keyword>
<comment type="caution">
    <text evidence="1">The sequence shown here is derived from an EMBL/GenBank/DDBJ whole genome shotgun (WGS) entry which is preliminary data.</text>
</comment>
<dbReference type="PATRIC" id="fig|159743.3.peg.3505"/>
<protein>
    <submittedName>
        <fullName evidence="1">Uncharacterized protein</fullName>
    </submittedName>
</protein>
<name>A0A0D7WZR3_9BACL</name>